<accession>H9CJH9</accession>
<reference evidence="1" key="1">
    <citation type="journal article" date="2012" name="FEBS Lett.">
        <title>Genomic analysis of ICEVchBan8: An atypical genetic element in Vibrio cholerae.</title>
        <authorList>
            <person name="Taviani E."/>
            <person name="Spagnoletti M."/>
            <person name="Ceccarelli D."/>
            <person name="Haley B.J."/>
            <person name="Hasan N.A."/>
            <person name="Chen A."/>
            <person name="Colombo M.M."/>
            <person name="Huq A."/>
            <person name="Colwell R.R."/>
        </authorList>
    </citation>
    <scope>NUCLEOTIDE SEQUENCE</scope>
    <source>
        <strain evidence="1">MZ03</strain>
    </source>
</reference>
<dbReference type="AlphaFoldDB" id="H9CJH9"/>
<protein>
    <recommendedName>
        <fullName evidence="2">TetR family transcriptional regulator</fullName>
    </recommendedName>
</protein>
<name>H9CJH9_VIBCL</name>
<evidence type="ECO:0008006" key="2">
    <source>
        <dbReference type="Google" id="ProtNLM"/>
    </source>
</evidence>
<sequence length="45" mass="5369">MIHGRKVYWDFFGIDSGENERQQREYINSCVDLFLRGVGYIKLSK</sequence>
<dbReference type="EMBL" id="JQ345361">
    <property type="protein sequence ID" value="AFD29074.1"/>
    <property type="molecule type" value="Genomic_DNA"/>
</dbReference>
<evidence type="ECO:0000313" key="1">
    <source>
        <dbReference type="EMBL" id="AFD29074.1"/>
    </source>
</evidence>
<organism evidence="1">
    <name type="scientific">Vibrio cholerae O37</name>
    <dbReference type="NCBI Taxonomy" id="185332"/>
    <lineage>
        <taxon>Bacteria</taxon>
        <taxon>Pseudomonadati</taxon>
        <taxon>Pseudomonadota</taxon>
        <taxon>Gammaproteobacteria</taxon>
        <taxon>Vibrionales</taxon>
        <taxon>Vibrionaceae</taxon>
        <taxon>Vibrio</taxon>
    </lineage>
</organism>
<proteinExistence type="predicted"/>